<reference evidence="1 2" key="1">
    <citation type="submission" date="2015-06" db="EMBL/GenBank/DDBJ databases">
        <title>Survival trade-offs in plant roots during colonization by closely related pathogenic and mutualistic fungi.</title>
        <authorList>
            <person name="Hacquard S."/>
            <person name="Kracher B."/>
            <person name="Hiruma K."/>
            <person name="Weinman A."/>
            <person name="Muench P."/>
            <person name="Garrido Oter R."/>
            <person name="Ver Loren van Themaat E."/>
            <person name="Dallerey J.-F."/>
            <person name="Damm U."/>
            <person name="Henrissat B."/>
            <person name="Lespinet O."/>
            <person name="Thon M."/>
            <person name="Kemen E."/>
            <person name="McHardy A.C."/>
            <person name="Schulze-Lefert P."/>
            <person name="O'Connell R.J."/>
        </authorList>
    </citation>
    <scope>NUCLEOTIDE SEQUENCE [LARGE SCALE GENOMIC DNA]</scope>
    <source>
        <strain evidence="1 2">MAFF 238704</strain>
    </source>
</reference>
<dbReference type="EMBL" id="LFIW01001277">
    <property type="protein sequence ID" value="KZL82831.1"/>
    <property type="molecule type" value="Genomic_DNA"/>
</dbReference>
<dbReference type="Proteomes" id="UP000076584">
    <property type="component" value="Unassembled WGS sequence"/>
</dbReference>
<evidence type="ECO:0000313" key="1">
    <source>
        <dbReference type="EMBL" id="KZL82831.1"/>
    </source>
</evidence>
<gene>
    <name evidence="1" type="ORF">CI238_13576</name>
</gene>
<accession>A0A167CNS1</accession>
<dbReference type="AlphaFoldDB" id="A0A167CNS1"/>
<proteinExistence type="predicted"/>
<organism evidence="1 2">
    <name type="scientific">Colletotrichum incanum</name>
    <name type="common">Soybean anthracnose fungus</name>
    <dbReference type="NCBI Taxonomy" id="1573173"/>
    <lineage>
        <taxon>Eukaryota</taxon>
        <taxon>Fungi</taxon>
        <taxon>Dikarya</taxon>
        <taxon>Ascomycota</taxon>
        <taxon>Pezizomycotina</taxon>
        <taxon>Sordariomycetes</taxon>
        <taxon>Hypocreomycetidae</taxon>
        <taxon>Glomerellales</taxon>
        <taxon>Glomerellaceae</taxon>
        <taxon>Colletotrichum</taxon>
        <taxon>Colletotrichum spaethianum species complex</taxon>
    </lineage>
</organism>
<keyword evidence="2" id="KW-1185">Reference proteome</keyword>
<evidence type="ECO:0000313" key="2">
    <source>
        <dbReference type="Proteomes" id="UP000076584"/>
    </source>
</evidence>
<name>A0A167CNS1_COLIC</name>
<protein>
    <submittedName>
        <fullName evidence="1">Uncharacterized protein</fullName>
    </submittedName>
</protein>
<comment type="caution">
    <text evidence="1">The sequence shown here is derived from an EMBL/GenBank/DDBJ whole genome shotgun (WGS) entry which is preliminary data.</text>
</comment>
<sequence length="36" mass="3791">MASTIDLGQVVGNWDGQLCCGVDDYNCGKTSQSPPM</sequence>